<proteinExistence type="predicted"/>
<reference evidence="1" key="2">
    <citation type="submission" date="2021-04" db="EMBL/GenBank/DDBJ databases">
        <authorList>
            <person name="Gilroy R."/>
        </authorList>
    </citation>
    <scope>NUCLEOTIDE SEQUENCE</scope>
    <source>
        <strain evidence="1">F6-6636</strain>
    </source>
</reference>
<dbReference type="SUPFAM" id="SSF54518">
    <property type="entry name" value="Tubby C-terminal domain-like"/>
    <property type="match status" value="1"/>
</dbReference>
<accession>A0A948TK25</accession>
<dbReference type="AlphaFoldDB" id="A0A948TK25"/>
<name>A0A948TK25_9LACO</name>
<dbReference type="InterPro" id="IPR025659">
    <property type="entry name" value="Tubby-like_C"/>
</dbReference>
<dbReference type="EMBL" id="JAHLFS010000053">
    <property type="protein sequence ID" value="MBU3851921.1"/>
    <property type="molecule type" value="Genomic_DNA"/>
</dbReference>
<gene>
    <name evidence="1" type="ORF">H9901_04405</name>
</gene>
<evidence type="ECO:0000313" key="2">
    <source>
        <dbReference type="Proteomes" id="UP000777303"/>
    </source>
</evidence>
<comment type="caution">
    <text evidence="1">The sequence shown here is derived from an EMBL/GenBank/DDBJ whole genome shotgun (WGS) entry which is preliminary data.</text>
</comment>
<organism evidence="1 2">
    <name type="scientific">Candidatus Paralactobacillus gallistercoris</name>
    <dbReference type="NCBI Taxonomy" id="2838724"/>
    <lineage>
        <taxon>Bacteria</taxon>
        <taxon>Bacillati</taxon>
        <taxon>Bacillota</taxon>
        <taxon>Bacilli</taxon>
        <taxon>Lactobacillales</taxon>
        <taxon>Lactobacillaceae</taxon>
        <taxon>Lactobacillus</taxon>
    </lineage>
</organism>
<evidence type="ECO:0000313" key="1">
    <source>
        <dbReference type="EMBL" id="MBU3851921.1"/>
    </source>
</evidence>
<dbReference type="Proteomes" id="UP000777303">
    <property type="component" value="Unassembled WGS sequence"/>
</dbReference>
<reference evidence="1" key="1">
    <citation type="journal article" date="2021" name="PeerJ">
        <title>Extensive microbial diversity within the chicken gut microbiome revealed by metagenomics and culture.</title>
        <authorList>
            <person name="Gilroy R."/>
            <person name="Ravi A."/>
            <person name="Getino M."/>
            <person name="Pursley I."/>
            <person name="Horton D.L."/>
            <person name="Alikhan N.F."/>
            <person name="Baker D."/>
            <person name="Gharbi K."/>
            <person name="Hall N."/>
            <person name="Watson M."/>
            <person name="Adriaenssens E.M."/>
            <person name="Foster-Nyarko E."/>
            <person name="Jarju S."/>
            <person name="Secka A."/>
            <person name="Antonio M."/>
            <person name="Oren A."/>
            <person name="Chaudhuri R.R."/>
            <person name="La Ragione R."/>
            <person name="Hildebrand F."/>
            <person name="Pallen M.J."/>
        </authorList>
    </citation>
    <scope>NUCLEOTIDE SEQUENCE</scope>
    <source>
        <strain evidence="1">F6-6636</strain>
    </source>
</reference>
<protein>
    <submittedName>
        <fullName evidence="1">Uncharacterized protein</fullName>
    </submittedName>
</protein>
<sequence>MIIINLYLTNNNQASNAYLITNRQHQPQYMLTGRLGIKGSGFTLYDIDNHTLGTIIQQNVTLFPTFILKTTAKPLKLWDWHWGNYHWGYLTNHWFFYKRGNSYQVYHLHHQVMTINEVITVYGSSLQIQIIKPSDINNCLLLTAVINSWQLPKQRERHLHFLTNRCYTN</sequence>